<protein>
    <submittedName>
        <fullName evidence="1">Uncharacterized protein</fullName>
    </submittedName>
</protein>
<evidence type="ECO:0000313" key="2">
    <source>
        <dbReference type="Proteomes" id="UP001230289"/>
    </source>
</evidence>
<dbReference type="Proteomes" id="UP001230289">
    <property type="component" value="Unassembled WGS sequence"/>
</dbReference>
<evidence type="ECO:0000313" key="1">
    <source>
        <dbReference type="EMBL" id="MDQ4212534.1"/>
    </source>
</evidence>
<proteinExistence type="predicted"/>
<keyword evidence="2" id="KW-1185">Reference proteome</keyword>
<gene>
    <name evidence="1" type="ORF">RBR11_01225</name>
</gene>
<reference evidence="1 2" key="1">
    <citation type="submission" date="2023-08" db="EMBL/GenBank/DDBJ databases">
        <title>Microbacterium sp. nov., isolated from a waste landfill.</title>
        <authorList>
            <person name="Wen W."/>
        </authorList>
    </citation>
    <scope>NUCLEOTIDE SEQUENCE [LARGE SCALE GENOMIC DNA]</scope>
    <source>
        <strain evidence="1 2">ASV81</strain>
    </source>
</reference>
<organism evidence="1 2">
    <name type="scientific">Microbacterium capsulatum</name>
    <dbReference type="NCBI Taxonomy" id="3041921"/>
    <lineage>
        <taxon>Bacteria</taxon>
        <taxon>Bacillati</taxon>
        <taxon>Actinomycetota</taxon>
        <taxon>Actinomycetes</taxon>
        <taxon>Micrococcales</taxon>
        <taxon>Microbacteriaceae</taxon>
        <taxon>Microbacterium</taxon>
    </lineage>
</organism>
<name>A0ABU0XBP5_9MICO</name>
<accession>A0ABU0XBP5</accession>
<dbReference type="EMBL" id="JAVFCB010000001">
    <property type="protein sequence ID" value="MDQ4212534.1"/>
    <property type="molecule type" value="Genomic_DNA"/>
</dbReference>
<comment type="caution">
    <text evidence="1">The sequence shown here is derived from an EMBL/GenBank/DDBJ whole genome shotgun (WGS) entry which is preliminary data.</text>
</comment>
<dbReference type="RefSeq" id="WP_308487469.1">
    <property type="nucleotide sequence ID" value="NZ_JAVFCB010000001.1"/>
</dbReference>
<sequence length="1234" mass="134369">MTWESISRDDILRWSIEAIDSDGVLPELIARLIVETGEEVVFLDAPAGTGVNTGGFDLVVEAHGESLYVPKGVSVWETSVQTGAQGKAESDYLKRTDGPLGMLRKDVHYRAVSTQKWTKRKEFDKHTNDGIWKSVRGLNVESLVSWLAIAPGTSAWMRSIMGIPIVGQIHWSAWWNRWLETTNVSLDAAVLLAGREELVDQIADHSASPGITSFGGDGLQWEAAVATFAAVAQRALDDDRSSTLAARLVIFEQEAAFVAALSSGRPLVALIPHASWLTAIPNNSLAHVLVFTHPAHMSSLEIPAIDSEGAAKALETQGVEFHRAYELGYLARRDITTLRRELAIQPALFTPSWAGRDLDARERRLALIARWNAGFEGDRLFVAALLGGEDADASGTWASILKNEGRPTAEFEAHRYLVSPTDTWRLLSRSITDEDLAAFESAVSTVLGTADPLAELDGTERIRAQMQGIRPRHSRDIADGIGMVLALMGADEDVAGAATKTSASAARVVRNALGLPAQPLEVSALVGRPFSLSLLAEAAPDAVLDYLDAVAAMPPEQIFTDSRERGVVTFGPSSPHLELVHAADVLSWSTAALPRVASVLLRLHAIDPGGSWSNRPLESLRKALSPATWNTSVPWDQRLAVVTELLDRDGGASWDAIASFVDDDGFGVIEPGPRYRKWGPRPTGITSEELADRRFELVSVLLPRTTSSDHAKAAIGWLPQLNSDGRTLVLGRLAQLLAGWSDAEKQAPYEALRSVIADHTEFDHADWSLPAEYLLRLRALLDDLTPTDPRRKNEWLFHTGYPRLIDFPRGEDWAAQTAEVQRLRVAAIDEIESGLGFESVLEFAEQLPDVSTLTWALASRGTPLGDTTLEALLGAGPARSRFALSYLARRARDDADLPVRLLVATPNLNAKTRAHLFQFLAIESAIEKLRQETEEVQAAFWAGFNPWSVQADAPTTEAIARTLVERGQAGLAVTTLDLQGEGVANEVIADALESLLAGQAGSTKAEGDSIDRLTMRLQDDASVQDRLILLEWAFLPALNDHRQLELHRSMAASPARFVEVLEALMGRHGELASRGWTVLRSWRTIPGGQDSGSIDESVLRGWSDEVSTLIADWDDQKKALAWGAVGELLSHAGNDPGDGKWPPTAIRRLVNDLRIEALEQGIGRGIYNDRGVGWRSLAGGVAERELATKYREQAAALAADDRTAALLRRLADGYESSALQEDQRAEARRRGLGI</sequence>